<organism evidence="2 3">
    <name type="scientific">Clathrospora elynae</name>
    <dbReference type="NCBI Taxonomy" id="706981"/>
    <lineage>
        <taxon>Eukaryota</taxon>
        <taxon>Fungi</taxon>
        <taxon>Dikarya</taxon>
        <taxon>Ascomycota</taxon>
        <taxon>Pezizomycotina</taxon>
        <taxon>Dothideomycetes</taxon>
        <taxon>Pleosporomycetidae</taxon>
        <taxon>Pleosporales</taxon>
        <taxon>Diademaceae</taxon>
        <taxon>Clathrospora</taxon>
    </lineage>
</organism>
<name>A0A6A5SAX9_9PLEO</name>
<protein>
    <submittedName>
        <fullName evidence="2">Uncharacterized protein</fullName>
    </submittedName>
</protein>
<evidence type="ECO:0000256" key="1">
    <source>
        <dbReference type="SAM" id="Phobius"/>
    </source>
</evidence>
<feature type="non-terminal residue" evidence="2">
    <location>
        <position position="123"/>
    </location>
</feature>
<evidence type="ECO:0000313" key="3">
    <source>
        <dbReference type="Proteomes" id="UP000800038"/>
    </source>
</evidence>
<keyword evidence="1" id="KW-0812">Transmembrane</keyword>
<accession>A0A6A5SAX9</accession>
<keyword evidence="1" id="KW-1133">Transmembrane helix</keyword>
<reference evidence="2" key="1">
    <citation type="journal article" date="2020" name="Stud. Mycol.">
        <title>101 Dothideomycetes genomes: a test case for predicting lifestyles and emergence of pathogens.</title>
        <authorList>
            <person name="Haridas S."/>
            <person name="Albert R."/>
            <person name="Binder M."/>
            <person name="Bloem J."/>
            <person name="Labutti K."/>
            <person name="Salamov A."/>
            <person name="Andreopoulos B."/>
            <person name="Baker S."/>
            <person name="Barry K."/>
            <person name="Bills G."/>
            <person name="Bluhm B."/>
            <person name="Cannon C."/>
            <person name="Castanera R."/>
            <person name="Culley D."/>
            <person name="Daum C."/>
            <person name="Ezra D."/>
            <person name="Gonzalez J."/>
            <person name="Henrissat B."/>
            <person name="Kuo A."/>
            <person name="Liang C."/>
            <person name="Lipzen A."/>
            <person name="Lutzoni F."/>
            <person name="Magnuson J."/>
            <person name="Mondo S."/>
            <person name="Nolan M."/>
            <person name="Ohm R."/>
            <person name="Pangilinan J."/>
            <person name="Park H.-J."/>
            <person name="Ramirez L."/>
            <person name="Alfaro M."/>
            <person name="Sun H."/>
            <person name="Tritt A."/>
            <person name="Yoshinaga Y."/>
            <person name="Zwiers L.-H."/>
            <person name="Turgeon B."/>
            <person name="Goodwin S."/>
            <person name="Spatafora J."/>
            <person name="Crous P."/>
            <person name="Grigoriev I."/>
        </authorList>
    </citation>
    <scope>NUCLEOTIDE SEQUENCE</scope>
    <source>
        <strain evidence="2">CBS 161.51</strain>
    </source>
</reference>
<feature type="transmembrane region" description="Helical" evidence="1">
    <location>
        <begin position="69"/>
        <end position="97"/>
    </location>
</feature>
<keyword evidence="1" id="KW-0472">Membrane</keyword>
<dbReference type="AlphaFoldDB" id="A0A6A5SAX9"/>
<dbReference type="EMBL" id="ML976154">
    <property type="protein sequence ID" value="KAF1937093.1"/>
    <property type="molecule type" value="Genomic_DNA"/>
</dbReference>
<proteinExistence type="predicted"/>
<dbReference type="Proteomes" id="UP000800038">
    <property type="component" value="Unassembled WGS sequence"/>
</dbReference>
<sequence length="123" mass="13339">MLDSLPALIACIQSCLTASRAKTTSSAYESALLARLAAASLLSSALLHKQLEAYKNLGFERRDREYVRMLRTFVFANATAASIQLCGAIIVLSLSLAGQSTSTQLRQGIFMASFRLPLLQNLI</sequence>
<gene>
    <name evidence="2" type="ORF">EJ02DRAFT_477791</name>
</gene>
<keyword evidence="3" id="KW-1185">Reference proteome</keyword>
<evidence type="ECO:0000313" key="2">
    <source>
        <dbReference type="EMBL" id="KAF1937093.1"/>
    </source>
</evidence>